<sequence>MSDTKFHEEIDGWKGYMEWEREPQKKELAFQILAQHPETTHPPEFQLKPLPSTNPVFNGQRWKNMHHALGYPFSVMPSASWDVVNCEKASDMRHVLEFPYNGEPPPEKLTDHHITPNKYHFVRNHGGIPDINPATYSLQIDGLVNEPRHLTLQKLQDPGIFPQETIVATLQCSGNRRSELSIRYPGGGDELVNAPWNGGAIGTARWAGVSLKRIIKYCGGLKTGAKHLELYGADTYIKNTAPGNYIVSVPWNKVKSHEVFLCWAMNGEPLPKIHSFPLRAVVFGYIGARSCKWLYRIKALEAPSKAPVQREEYLFYNNQVGKHNGSFSYGLSIQETPVSSAIMWPRDRDVIMHEGKINVKGWAYSGGGRWPERVEVSPDGGFSWYVVPGDRLSKKHRHAWRLWSIELPLRAEAWVELRCRCWDNALNSQPASYRDIWNWSLHVQNTQHRVIVYSVNQQNESTREGLKNLELQDKPLVPITLSVKFRGPESIEPGFDDPRDPDD</sequence>
<dbReference type="InterPro" id="IPR005066">
    <property type="entry name" value="MoCF_OxRdtse_dimer"/>
</dbReference>
<evidence type="ECO:0000256" key="1">
    <source>
        <dbReference type="ARBA" id="ARBA00001924"/>
    </source>
</evidence>
<dbReference type="Pfam" id="PF03404">
    <property type="entry name" value="Mo-co_dimer"/>
    <property type="match status" value="1"/>
</dbReference>
<keyword evidence="3" id="KW-0479">Metal-binding</keyword>
<dbReference type="PANTHER" id="PTHR19372:SF6">
    <property type="entry name" value="SULFITE OXIDASE"/>
    <property type="match status" value="1"/>
</dbReference>
<dbReference type="SUPFAM" id="SSF81296">
    <property type="entry name" value="E set domains"/>
    <property type="match status" value="1"/>
</dbReference>
<dbReference type="OrthoDB" id="10051395at2759"/>
<dbReference type="Pfam" id="PF00174">
    <property type="entry name" value="Oxidored_molyb"/>
    <property type="match status" value="1"/>
</dbReference>
<proteinExistence type="predicted"/>
<reference evidence="7" key="1">
    <citation type="journal article" date="2020" name="Stud. Mycol.">
        <title>101 Dothideomycetes genomes: a test case for predicting lifestyles and emergence of pathogens.</title>
        <authorList>
            <person name="Haridas S."/>
            <person name="Albert R."/>
            <person name="Binder M."/>
            <person name="Bloem J."/>
            <person name="Labutti K."/>
            <person name="Salamov A."/>
            <person name="Andreopoulos B."/>
            <person name="Baker S."/>
            <person name="Barry K."/>
            <person name="Bills G."/>
            <person name="Bluhm B."/>
            <person name="Cannon C."/>
            <person name="Castanera R."/>
            <person name="Culley D."/>
            <person name="Daum C."/>
            <person name="Ezra D."/>
            <person name="Gonzalez J."/>
            <person name="Henrissat B."/>
            <person name="Kuo A."/>
            <person name="Liang C."/>
            <person name="Lipzen A."/>
            <person name="Lutzoni F."/>
            <person name="Magnuson J."/>
            <person name="Mondo S."/>
            <person name="Nolan M."/>
            <person name="Ohm R."/>
            <person name="Pangilinan J."/>
            <person name="Park H.-J."/>
            <person name="Ramirez L."/>
            <person name="Alfaro M."/>
            <person name="Sun H."/>
            <person name="Tritt A."/>
            <person name="Yoshinaga Y."/>
            <person name="Zwiers L.-H."/>
            <person name="Turgeon B."/>
            <person name="Goodwin S."/>
            <person name="Spatafora J."/>
            <person name="Crous P."/>
            <person name="Grigoriev I."/>
        </authorList>
    </citation>
    <scope>NUCLEOTIDE SEQUENCE</scope>
    <source>
        <strain evidence="7">CBS 207.26</strain>
    </source>
</reference>
<dbReference type="SUPFAM" id="SSF56524">
    <property type="entry name" value="Oxidoreductase molybdopterin-binding domain"/>
    <property type="match status" value="1"/>
</dbReference>
<feature type="domain" description="Oxidoreductase molybdopterin-binding" evidence="5">
    <location>
        <begin position="125"/>
        <end position="306"/>
    </location>
</feature>
<protein>
    <submittedName>
        <fullName evidence="7">Mitochondrial putative sulfite oxidase</fullName>
    </submittedName>
</protein>
<keyword evidence="2" id="KW-0500">Molybdenum</keyword>
<organism evidence="7 8">
    <name type="scientific">Zopfia rhizophila CBS 207.26</name>
    <dbReference type="NCBI Taxonomy" id="1314779"/>
    <lineage>
        <taxon>Eukaryota</taxon>
        <taxon>Fungi</taxon>
        <taxon>Dikarya</taxon>
        <taxon>Ascomycota</taxon>
        <taxon>Pezizomycotina</taxon>
        <taxon>Dothideomycetes</taxon>
        <taxon>Dothideomycetes incertae sedis</taxon>
        <taxon>Zopfiaceae</taxon>
        <taxon>Zopfia</taxon>
    </lineage>
</organism>
<evidence type="ECO:0000259" key="6">
    <source>
        <dbReference type="Pfam" id="PF03404"/>
    </source>
</evidence>
<dbReference type="PANTHER" id="PTHR19372">
    <property type="entry name" value="SULFITE REDUCTASE"/>
    <property type="match status" value="1"/>
</dbReference>
<evidence type="ECO:0000259" key="5">
    <source>
        <dbReference type="Pfam" id="PF00174"/>
    </source>
</evidence>
<dbReference type="GO" id="GO:0006790">
    <property type="term" value="P:sulfur compound metabolic process"/>
    <property type="evidence" value="ECO:0007669"/>
    <property type="project" value="TreeGrafter"/>
</dbReference>
<keyword evidence="4" id="KW-0560">Oxidoreductase</keyword>
<dbReference type="GO" id="GO:0030151">
    <property type="term" value="F:molybdenum ion binding"/>
    <property type="evidence" value="ECO:0007669"/>
    <property type="project" value="InterPro"/>
</dbReference>
<comment type="cofactor">
    <cofactor evidence="1">
        <name>Mo-molybdopterin</name>
        <dbReference type="ChEBI" id="CHEBI:71302"/>
    </cofactor>
</comment>
<dbReference type="GO" id="GO:0020037">
    <property type="term" value="F:heme binding"/>
    <property type="evidence" value="ECO:0007669"/>
    <property type="project" value="TreeGrafter"/>
</dbReference>
<evidence type="ECO:0000256" key="3">
    <source>
        <dbReference type="ARBA" id="ARBA00022723"/>
    </source>
</evidence>
<dbReference type="Gene3D" id="2.60.40.650">
    <property type="match status" value="1"/>
</dbReference>
<dbReference type="InterPro" id="IPR014756">
    <property type="entry name" value="Ig_E-set"/>
</dbReference>
<evidence type="ECO:0000256" key="2">
    <source>
        <dbReference type="ARBA" id="ARBA00022505"/>
    </source>
</evidence>
<dbReference type="CDD" id="cd02110">
    <property type="entry name" value="SO_family_Moco_dimer"/>
    <property type="match status" value="1"/>
</dbReference>
<dbReference type="PRINTS" id="PR00407">
    <property type="entry name" value="EUMOPTERIN"/>
</dbReference>
<dbReference type="InterPro" id="IPR000572">
    <property type="entry name" value="OxRdtase_Mopterin-bd_dom"/>
</dbReference>
<dbReference type="GO" id="GO:0008482">
    <property type="term" value="F:sulfite oxidase activity"/>
    <property type="evidence" value="ECO:0007669"/>
    <property type="project" value="TreeGrafter"/>
</dbReference>
<dbReference type="FunFam" id="3.90.420.10:FF:000002">
    <property type="entry name" value="sulfite oxidase, mitochondrial"/>
    <property type="match status" value="1"/>
</dbReference>
<dbReference type="Proteomes" id="UP000800200">
    <property type="component" value="Unassembled WGS sequence"/>
</dbReference>
<dbReference type="AlphaFoldDB" id="A0A6A6DGP3"/>
<keyword evidence="8" id="KW-1185">Reference proteome</keyword>
<evidence type="ECO:0000256" key="4">
    <source>
        <dbReference type="ARBA" id="ARBA00023002"/>
    </source>
</evidence>
<evidence type="ECO:0000313" key="7">
    <source>
        <dbReference type="EMBL" id="KAF2177562.1"/>
    </source>
</evidence>
<evidence type="ECO:0000313" key="8">
    <source>
        <dbReference type="Proteomes" id="UP000800200"/>
    </source>
</evidence>
<dbReference type="Gene3D" id="3.90.420.10">
    <property type="entry name" value="Oxidoreductase, molybdopterin-binding domain"/>
    <property type="match status" value="1"/>
</dbReference>
<dbReference type="GO" id="GO:0043546">
    <property type="term" value="F:molybdopterin cofactor binding"/>
    <property type="evidence" value="ECO:0007669"/>
    <property type="project" value="TreeGrafter"/>
</dbReference>
<name>A0A6A6DGP3_9PEZI</name>
<gene>
    <name evidence="7" type="ORF">K469DRAFT_677174</name>
</gene>
<dbReference type="InterPro" id="IPR008335">
    <property type="entry name" value="Mopterin_OxRdtase_euk"/>
</dbReference>
<dbReference type="EMBL" id="ML994687">
    <property type="protein sequence ID" value="KAF2177562.1"/>
    <property type="molecule type" value="Genomic_DNA"/>
</dbReference>
<feature type="domain" description="Moybdenum cofactor oxidoreductase dimerisation" evidence="6">
    <location>
        <begin position="332"/>
        <end position="453"/>
    </location>
</feature>
<accession>A0A6A6DGP3</accession>
<dbReference type="GO" id="GO:0005739">
    <property type="term" value="C:mitochondrion"/>
    <property type="evidence" value="ECO:0007669"/>
    <property type="project" value="TreeGrafter"/>
</dbReference>
<dbReference type="InterPro" id="IPR036374">
    <property type="entry name" value="OxRdtase_Mopterin-bd_sf"/>
</dbReference>